<organism evidence="2 3">
    <name type="scientific">Synechococcus phage S-T4</name>
    <dbReference type="NCBI Taxonomy" id="2268578"/>
    <lineage>
        <taxon>Viruses</taxon>
        <taxon>Duplodnaviria</taxon>
        <taxon>Heunggongvirae</taxon>
        <taxon>Uroviricota</taxon>
        <taxon>Caudoviricetes</taxon>
        <taxon>Pantevenvirales</taxon>
        <taxon>Kyanoviridae</taxon>
        <taxon>Tamkungvirus</taxon>
        <taxon>Tamkungvirus ST4</taxon>
    </lineage>
</organism>
<dbReference type="Proteomes" id="UP000257648">
    <property type="component" value="Segment"/>
</dbReference>
<protein>
    <submittedName>
        <fullName evidence="2">Baseplate wedge subunit</fullName>
    </submittedName>
</protein>
<evidence type="ECO:0000259" key="1">
    <source>
        <dbReference type="Pfam" id="PF04965"/>
    </source>
</evidence>
<dbReference type="Gene3D" id="3.10.450.40">
    <property type="match status" value="1"/>
</dbReference>
<feature type="domain" description="IraD/Gp25-like" evidence="1">
    <location>
        <begin position="32"/>
        <end position="108"/>
    </location>
</feature>
<dbReference type="GeneID" id="55001979"/>
<reference evidence="3" key="1">
    <citation type="submission" date="2018-05" db="EMBL/GenBank/DDBJ databases">
        <authorList>
            <person name="You S."/>
        </authorList>
    </citation>
    <scope>NUCLEOTIDE SEQUENCE [LARGE SCALE GENOMIC DNA]</scope>
</reference>
<dbReference type="InterPro" id="IPR007048">
    <property type="entry name" value="IraD/Gp25-like"/>
</dbReference>
<dbReference type="KEGG" id="vg:55001979"/>
<dbReference type="EMBL" id="MH412654">
    <property type="protein sequence ID" value="AXQ70598.1"/>
    <property type="molecule type" value="Genomic_DNA"/>
</dbReference>
<dbReference type="Pfam" id="PF04965">
    <property type="entry name" value="GPW_gp25"/>
    <property type="match status" value="1"/>
</dbReference>
<keyword evidence="3" id="KW-1185">Reference proteome</keyword>
<accession>A0A385EHN4</accession>
<evidence type="ECO:0000313" key="3">
    <source>
        <dbReference type="Proteomes" id="UP000257648"/>
    </source>
</evidence>
<dbReference type="RefSeq" id="YP_009810957.1">
    <property type="nucleotide sequence ID" value="NC_048049.1"/>
</dbReference>
<evidence type="ECO:0000313" key="2">
    <source>
        <dbReference type="EMBL" id="AXQ70598.1"/>
    </source>
</evidence>
<name>A0A385EHN4_9CAUD</name>
<dbReference type="SUPFAM" id="SSF160719">
    <property type="entry name" value="gpW/gp25-like"/>
    <property type="match status" value="1"/>
</dbReference>
<sequence>MAVKRVSRAFKDISLSFEPHPVTKDLPILKNERAIQRAVRNLVQTHFNERFFQPELGSPIGELLFEFVDFGSSTLIQEQVRDVIERFEPRVDNVVVNVRPLPDLNEFECVVAYDVVGLDVPAQEFTFILEATR</sequence>
<proteinExistence type="predicted"/>